<dbReference type="AlphaFoldDB" id="A0A0F7TKY4"/>
<dbReference type="CDD" id="cd02440">
    <property type="entry name" value="AdoMet_MTases"/>
    <property type="match status" value="1"/>
</dbReference>
<dbReference type="PANTHER" id="PTHR43464">
    <property type="entry name" value="METHYLTRANSFERASE"/>
    <property type="match status" value="1"/>
</dbReference>
<dbReference type="PANTHER" id="PTHR43464:SF19">
    <property type="entry name" value="UBIQUINONE BIOSYNTHESIS O-METHYLTRANSFERASE, MITOCHONDRIAL"/>
    <property type="match status" value="1"/>
</dbReference>
<dbReference type="GO" id="GO:0008757">
    <property type="term" value="F:S-adenosylmethionine-dependent methyltransferase activity"/>
    <property type="evidence" value="ECO:0007669"/>
    <property type="project" value="InterPro"/>
</dbReference>
<keyword evidence="1" id="KW-0489">Methyltransferase</keyword>
<dbReference type="OrthoDB" id="66144at2759"/>
<name>A0A0F7TKY4_PENBI</name>
<dbReference type="GO" id="GO:0032259">
    <property type="term" value="P:methylation"/>
    <property type="evidence" value="ECO:0007669"/>
    <property type="project" value="UniProtKB-KW"/>
</dbReference>
<evidence type="ECO:0000259" key="4">
    <source>
        <dbReference type="Pfam" id="PF08241"/>
    </source>
</evidence>
<keyword evidence="6" id="KW-1185">Reference proteome</keyword>
<sequence>MHAGTQNIYDDPQFFSAYSTLQRSQQGLAAAPEWPSLRRMILSSSSDTLPQSRILDLGCGYGWFVRWAHENGASYVKGVDISEKMIEKAKSFDADTGTTFPGEITYERRDLETVTLDGNPNRESYDLVYSSLTFHYIEDLGRLFRQIHSSLKKGDGSVSGRLVFSVEHPIYSAPVRPAADWIDVEVDEGEGKVWPLNSYSEEGLRVTSWLGTEGVRKYHRTTETYVSLLLENGFILTGLKDWAPSEEDIAAHPEWSVERHRPFFLLLVAEAR</sequence>
<evidence type="ECO:0000313" key="6">
    <source>
        <dbReference type="Proteomes" id="UP000042958"/>
    </source>
</evidence>
<keyword evidence="2" id="KW-0808">Transferase</keyword>
<feature type="domain" description="Methyltransferase type 11" evidence="4">
    <location>
        <begin position="55"/>
        <end position="154"/>
    </location>
</feature>
<reference evidence="6" key="1">
    <citation type="journal article" date="2015" name="Genome Announc.">
        <title>Draft genome sequence of the fungus Penicillium brasilianum MG11.</title>
        <authorList>
            <person name="Horn F."/>
            <person name="Linde J."/>
            <person name="Mattern D.J."/>
            <person name="Walther G."/>
            <person name="Guthke R."/>
            <person name="Brakhage A.A."/>
            <person name="Valiante V."/>
        </authorList>
    </citation>
    <scope>NUCLEOTIDE SEQUENCE [LARGE SCALE GENOMIC DNA]</scope>
    <source>
        <strain evidence="6">MG11</strain>
    </source>
</reference>
<dbReference type="InterPro" id="IPR013216">
    <property type="entry name" value="Methyltransf_11"/>
</dbReference>
<dbReference type="InterPro" id="IPR029063">
    <property type="entry name" value="SAM-dependent_MTases_sf"/>
</dbReference>
<dbReference type="Gene3D" id="3.40.50.150">
    <property type="entry name" value="Vaccinia Virus protein VP39"/>
    <property type="match status" value="1"/>
</dbReference>
<evidence type="ECO:0000256" key="1">
    <source>
        <dbReference type="ARBA" id="ARBA00022603"/>
    </source>
</evidence>
<keyword evidence="3" id="KW-0949">S-adenosyl-L-methionine</keyword>
<dbReference type="Pfam" id="PF08241">
    <property type="entry name" value="Methyltransf_11"/>
    <property type="match status" value="1"/>
</dbReference>
<dbReference type="STRING" id="104259.A0A0F7TKY4"/>
<evidence type="ECO:0000256" key="2">
    <source>
        <dbReference type="ARBA" id="ARBA00022679"/>
    </source>
</evidence>
<proteinExistence type="predicted"/>
<dbReference type="Proteomes" id="UP000042958">
    <property type="component" value="Unassembled WGS sequence"/>
</dbReference>
<dbReference type="EMBL" id="CDHK01000002">
    <property type="protein sequence ID" value="CEJ56106.1"/>
    <property type="molecule type" value="Genomic_DNA"/>
</dbReference>
<evidence type="ECO:0000313" key="5">
    <source>
        <dbReference type="EMBL" id="CEJ56106.1"/>
    </source>
</evidence>
<accession>A0A0F7TKY4</accession>
<protein>
    <recommendedName>
        <fullName evidence="4">Methyltransferase type 11 domain-containing protein</fullName>
    </recommendedName>
</protein>
<gene>
    <name evidence="5" type="ORF">PMG11_02329</name>
</gene>
<evidence type="ECO:0000256" key="3">
    <source>
        <dbReference type="ARBA" id="ARBA00022691"/>
    </source>
</evidence>
<dbReference type="SUPFAM" id="SSF53335">
    <property type="entry name" value="S-adenosyl-L-methionine-dependent methyltransferases"/>
    <property type="match status" value="1"/>
</dbReference>
<organism evidence="5 6">
    <name type="scientific">Penicillium brasilianum</name>
    <dbReference type="NCBI Taxonomy" id="104259"/>
    <lineage>
        <taxon>Eukaryota</taxon>
        <taxon>Fungi</taxon>
        <taxon>Dikarya</taxon>
        <taxon>Ascomycota</taxon>
        <taxon>Pezizomycotina</taxon>
        <taxon>Eurotiomycetes</taxon>
        <taxon>Eurotiomycetidae</taxon>
        <taxon>Eurotiales</taxon>
        <taxon>Aspergillaceae</taxon>
        <taxon>Penicillium</taxon>
    </lineage>
</organism>